<sequence length="221" mass="24978">MSEELDALQHINTWDLVPLPSGVTPISCRWDYRLDVTNTFLHGDLSEDVYMTPPLGFSHPSQHFRNVVLTLGFIEGSHDYALFTGQTPRADITDLHTASTPIELHHRLSSSDGKPLPDPTRYHALFGVLVYLTNTRPDIAYVVRVLIQFVSAPHSTHYAALLRVLRYLHGTIFHSLLFSATSSLELHAYCNADWHPDLFSKAHTVSQFQFLVDKLSVYDPP</sequence>
<name>A0AB40CVH1_DIOCR</name>
<dbReference type="Proteomes" id="UP001515500">
    <property type="component" value="Chromosome 17"/>
</dbReference>
<dbReference type="PANTHER" id="PTHR11439:SF461">
    <property type="entry name" value="OS10G0432200 PROTEIN"/>
    <property type="match status" value="1"/>
</dbReference>
<accession>A0AB40CVH1</accession>
<dbReference type="AlphaFoldDB" id="A0AB40CVH1"/>
<evidence type="ECO:0000313" key="2">
    <source>
        <dbReference type="RefSeq" id="XP_039144004.1"/>
    </source>
</evidence>
<reference evidence="2" key="1">
    <citation type="submission" date="2025-08" db="UniProtKB">
        <authorList>
            <consortium name="RefSeq"/>
        </authorList>
    </citation>
    <scope>IDENTIFICATION</scope>
</reference>
<proteinExistence type="predicted"/>
<dbReference type="RefSeq" id="XP_039144004.1">
    <property type="nucleotide sequence ID" value="XM_039288070.1"/>
</dbReference>
<protein>
    <submittedName>
        <fullName evidence="2">Uncharacterized mitochondrial protein AtMg00810-like</fullName>
    </submittedName>
</protein>
<gene>
    <name evidence="2" type="primary">LOC120281169</name>
</gene>
<dbReference type="GeneID" id="120281169"/>
<organism evidence="1 2">
    <name type="scientific">Dioscorea cayennensis subsp. rotundata</name>
    <name type="common">White Guinea yam</name>
    <name type="synonym">Dioscorea rotundata</name>
    <dbReference type="NCBI Taxonomy" id="55577"/>
    <lineage>
        <taxon>Eukaryota</taxon>
        <taxon>Viridiplantae</taxon>
        <taxon>Streptophyta</taxon>
        <taxon>Embryophyta</taxon>
        <taxon>Tracheophyta</taxon>
        <taxon>Spermatophyta</taxon>
        <taxon>Magnoliopsida</taxon>
        <taxon>Liliopsida</taxon>
        <taxon>Dioscoreales</taxon>
        <taxon>Dioscoreaceae</taxon>
        <taxon>Dioscorea</taxon>
    </lineage>
</organism>
<evidence type="ECO:0000313" key="1">
    <source>
        <dbReference type="Proteomes" id="UP001515500"/>
    </source>
</evidence>
<dbReference type="PANTHER" id="PTHR11439">
    <property type="entry name" value="GAG-POL-RELATED RETROTRANSPOSON"/>
    <property type="match status" value="1"/>
</dbReference>
<keyword evidence="1" id="KW-1185">Reference proteome</keyword>